<sequence length="258" mass="28250">MTMLDQLASHPLALRDLIALVMLFAAWLGIGWFTERPPQGRPSVSVLMTRYRREWMRYFVTREPRIFDGNILASLREGTAFFASACMIATGGLLALIGNGERLRSIASGLELDPAADTGWELRLLVPMFFVANAFLKFVWAHRLFGYCAVMMAAVPNKADHPDAMARAMQAADLNITAARSFNAGLRSVYFALGSLGWLTGAWTLMLGTGIVLWVTWRREFASTSRQVILRSLPAPILPDRVSGPGGSTGSAPPPPPP</sequence>
<evidence type="ECO:0000256" key="1">
    <source>
        <dbReference type="SAM" id="Phobius"/>
    </source>
</evidence>
<keyword evidence="1" id="KW-1133">Transmembrane helix</keyword>
<reference evidence="3" key="1">
    <citation type="submission" date="2019-03" db="EMBL/GenBank/DDBJ databases">
        <authorList>
            <person name="Li J."/>
        </authorList>
    </citation>
    <scope>NUCLEOTIDE SEQUENCE [LARGE SCALE GENOMIC DNA]</scope>
    <source>
        <strain evidence="3">2251</strain>
    </source>
</reference>
<name>A0A4P7HNT2_9RHOB</name>
<accession>A0A4P7HNT2</accession>
<feature type="transmembrane region" description="Helical" evidence="1">
    <location>
        <begin position="120"/>
        <end position="140"/>
    </location>
</feature>
<dbReference type="KEGG" id="plia:E4191_09285"/>
<evidence type="ECO:0000313" key="3">
    <source>
        <dbReference type="Proteomes" id="UP000296374"/>
    </source>
</evidence>
<feature type="transmembrane region" description="Helical" evidence="1">
    <location>
        <begin position="12"/>
        <end position="33"/>
    </location>
</feature>
<evidence type="ECO:0000313" key="2">
    <source>
        <dbReference type="EMBL" id="QBX34881.1"/>
    </source>
</evidence>
<dbReference type="Proteomes" id="UP000296374">
    <property type="component" value="Chromosome"/>
</dbReference>
<protein>
    <submittedName>
        <fullName evidence="2">DUF599 domain-containing protein</fullName>
    </submittedName>
</protein>
<dbReference type="InterPro" id="IPR006747">
    <property type="entry name" value="DUF599"/>
</dbReference>
<proteinExistence type="predicted"/>
<gene>
    <name evidence="2" type="ORF">E4191_09285</name>
</gene>
<keyword evidence="1" id="KW-0812">Transmembrane</keyword>
<dbReference type="EMBL" id="CP038439">
    <property type="protein sequence ID" value="QBX34881.1"/>
    <property type="molecule type" value="Genomic_DNA"/>
</dbReference>
<dbReference type="Pfam" id="PF04654">
    <property type="entry name" value="DUF599"/>
    <property type="match status" value="1"/>
</dbReference>
<dbReference type="AlphaFoldDB" id="A0A4P7HNT2"/>
<organism evidence="2 3">
    <name type="scientific">Paracoccus liaowanqingii</name>
    <dbReference type="NCBI Taxonomy" id="2560053"/>
    <lineage>
        <taxon>Bacteria</taxon>
        <taxon>Pseudomonadati</taxon>
        <taxon>Pseudomonadota</taxon>
        <taxon>Alphaproteobacteria</taxon>
        <taxon>Rhodobacterales</taxon>
        <taxon>Paracoccaceae</taxon>
        <taxon>Paracoccus</taxon>
    </lineage>
</organism>
<feature type="transmembrane region" description="Helical" evidence="1">
    <location>
        <begin position="80"/>
        <end position="99"/>
    </location>
</feature>
<feature type="transmembrane region" description="Helical" evidence="1">
    <location>
        <begin position="196"/>
        <end position="217"/>
    </location>
</feature>
<dbReference type="RefSeq" id="WP_135313168.1">
    <property type="nucleotide sequence ID" value="NZ_CP038439.1"/>
</dbReference>
<keyword evidence="1" id="KW-0472">Membrane</keyword>